<evidence type="ECO:0000256" key="5">
    <source>
        <dbReference type="ARBA" id="ARBA00022989"/>
    </source>
</evidence>
<dbReference type="SUPFAM" id="SSF103481">
    <property type="entry name" value="Multidrug resistance efflux transporter EmrE"/>
    <property type="match status" value="1"/>
</dbReference>
<dbReference type="InterPro" id="IPR037185">
    <property type="entry name" value="EmrE-like"/>
</dbReference>
<dbReference type="GO" id="GO:0022857">
    <property type="term" value="F:transmembrane transporter activity"/>
    <property type="evidence" value="ECO:0007669"/>
    <property type="project" value="InterPro"/>
</dbReference>
<comment type="similarity">
    <text evidence="7">Belongs to the drug/metabolite transporter (DMT) superfamily. Small multidrug resistance (SMR) (TC 2.A.7.1) family.</text>
</comment>
<evidence type="ECO:0000256" key="6">
    <source>
        <dbReference type="ARBA" id="ARBA00023136"/>
    </source>
</evidence>
<evidence type="ECO:0000256" key="1">
    <source>
        <dbReference type="ARBA" id="ARBA00004651"/>
    </source>
</evidence>
<evidence type="ECO:0000256" key="8">
    <source>
        <dbReference type="SAM" id="Phobius"/>
    </source>
</evidence>
<sequence>MAWVALVFAGLFEVVGVLGINRWKERRDAIGITLLVGGFALSFVLLTIAMNSLSMGTAYAIWTGIGTIGGTAVGMAFFGESRKPVRLFFLGLVVVSAIGLKLIE</sequence>
<dbReference type="GO" id="GO:0005886">
    <property type="term" value="C:plasma membrane"/>
    <property type="evidence" value="ECO:0007669"/>
    <property type="project" value="UniProtKB-SubCell"/>
</dbReference>
<proteinExistence type="inferred from homology"/>
<dbReference type="EMBL" id="QXJM01000039">
    <property type="protein sequence ID" value="RIE02119.1"/>
    <property type="molecule type" value="Genomic_DNA"/>
</dbReference>
<feature type="transmembrane region" description="Helical" evidence="8">
    <location>
        <begin position="29"/>
        <end position="48"/>
    </location>
</feature>
<comment type="caution">
    <text evidence="9">The sequence shown here is derived from an EMBL/GenBank/DDBJ whole genome shotgun (WGS) entry which is preliminary data.</text>
</comment>
<organism evidence="9 10">
    <name type="scientific">Cohnella faecalis</name>
    <dbReference type="NCBI Taxonomy" id="2315694"/>
    <lineage>
        <taxon>Bacteria</taxon>
        <taxon>Bacillati</taxon>
        <taxon>Bacillota</taxon>
        <taxon>Bacilli</taxon>
        <taxon>Bacillales</taxon>
        <taxon>Paenibacillaceae</taxon>
        <taxon>Cohnella</taxon>
    </lineage>
</organism>
<evidence type="ECO:0000256" key="3">
    <source>
        <dbReference type="ARBA" id="ARBA00022475"/>
    </source>
</evidence>
<keyword evidence="4 7" id="KW-0812">Transmembrane</keyword>
<evidence type="ECO:0000256" key="4">
    <source>
        <dbReference type="ARBA" id="ARBA00022692"/>
    </source>
</evidence>
<dbReference type="InterPro" id="IPR045324">
    <property type="entry name" value="Small_multidrug_res"/>
</dbReference>
<name>A0A398CLM2_9BACL</name>
<evidence type="ECO:0000313" key="10">
    <source>
        <dbReference type="Proteomes" id="UP000266340"/>
    </source>
</evidence>
<evidence type="ECO:0000256" key="2">
    <source>
        <dbReference type="ARBA" id="ARBA00022448"/>
    </source>
</evidence>
<protein>
    <submittedName>
        <fullName evidence="9">QacE family quaternary ammonium compound efflux SMR transporter</fullName>
    </submittedName>
</protein>
<dbReference type="PANTHER" id="PTHR30561">
    <property type="entry name" value="SMR FAMILY PROTON-DEPENDENT DRUG EFFLUX TRANSPORTER SUGE"/>
    <property type="match status" value="1"/>
</dbReference>
<dbReference type="Gene3D" id="1.10.3730.20">
    <property type="match status" value="1"/>
</dbReference>
<dbReference type="Proteomes" id="UP000266340">
    <property type="component" value="Unassembled WGS sequence"/>
</dbReference>
<evidence type="ECO:0000313" key="9">
    <source>
        <dbReference type="EMBL" id="RIE02119.1"/>
    </source>
</evidence>
<accession>A0A398CLM2</accession>
<dbReference type="InterPro" id="IPR000390">
    <property type="entry name" value="Small_drug/metabolite_transptr"/>
</dbReference>
<reference evidence="9 10" key="1">
    <citation type="submission" date="2018-09" db="EMBL/GenBank/DDBJ databases">
        <title>Cohnella cavernae sp. nov., isolated from a karst cave.</title>
        <authorList>
            <person name="Zhu H."/>
        </authorList>
    </citation>
    <scope>NUCLEOTIDE SEQUENCE [LARGE SCALE GENOMIC DNA]</scope>
    <source>
        <strain evidence="9 10">K2E09-144</strain>
    </source>
</reference>
<keyword evidence="5 8" id="KW-1133">Transmembrane helix</keyword>
<feature type="transmembrane region" description="Helical" evidence="8">
    <location>
        <begin position="60"/>
        <end position="79"/>
    </location>
</feature>
<gene>
    <name evidence="9" type="ORF">D3H35_15280</name>
</gene>
<feature type="transmembrane region" description="Helical" evidence="8">
    <location>
        <begin position="85"/>
        <end position="103"/>
    </location>
</feature>
<evidence type="ECO:0000256" key="7">
    <source>
        <dbReference type="RuleBase" id="RU003942"/>
    </source>
</evidence>
<keyword evidence="3" id="KW-1003">Cell membrane</keyword>
<dbReference type="AlphaFoldDB" id="A0A398CLM2"/>
<dbReference type="Pfam" id="PF00893">
    <property type="entry name" value="Multi_Drug_Res"/>
    <property type="match status" value="1"/>
</dbReference>
<dbReference type="OrthoDB" id="21828at2"/>
<keyword evidence="6 8" id="KW-0472">Membrane</keyword>
<keyword evidence="10" id="KW-1185">Reference proteome</keyword>
<dbReference type="RefSeq" id="WP_119150158.1">
    <property type="nucleotide sequence ID" value="NZ_JBHSOV010000009.1"/>
</dbReference>
<keyword evidence="2" id="KW-0813">Transport</keyword>
<dbReference type="PANTHER" id="PTHR30561:SF0">
    <property type="entry name" value="GUANIDINIUM EXPORTER"/>
    <property type="match status" value="1"/>
</dbReference>
<comment type="subcellular location">
    <subcellularLocation>
        <location evidence="1 7">Cell membrane</location>
        <topology evidence="1 7">Multi-pass membrane protein</topology>
    </subcellularLocation>
</comment>